<reference evidence="1 4" key="2">
    <citation type="submission" date="2019-07" db="EMBL/GenBank/DDBJ databases">
        <title>Whole genome shotgun sequence of Myxococcus fulvus NBRC 100333.</title>
        <authorList>
            <person name="Hosoyama A."/>
            <person name="Uohara A."/>
            <person name="Ohji S."/>
            <person name="Ichikawa N."/>
        </authorList>
    </citation>
    <scope>NUCLEOTIDE SEQUENCE [LARGE SCALE GENOMIC DNA]</scope>
    <source>
        <strain evidence="1 4">NBRC 100333</strain>
    </source>
</reference>
<comment type="caution">
    <text evidence="1">The sequence shown here is derived from an EMBL/GenBank/DDBJ whole genome shotgun (WGS) entry which is preliminary data.</text>
</comment>
<evidence type="ECO:0000313" key="1">
    <source>
        <dbReference type="EMBL" id="GEN10725.1"/>
    </source>
</evidence>
<reference evidence="2 3" key="1">
    <citation type="submission" date="2016-10" db="EMBL/GenBank/DDBJ databases">
        <authorList>
            <person name="Varghese N."/>
            <person name="Submissions S."/>
        </authorList>
    </citation>
    <scope>NUCLEOTIDE SEQUENCE [LARGE SCALE GENOMIC DNA]</scope>
    <source>
        <strain evidence="2 3">DSM 16525</strain>
    </source>
</reference>
<dbReference type="AlphaFoldDB" id="A0A511T970"/>
<organism evidence="1 4">
    <name type="scientific">Myxococcus fulvus</name>
    <dbReference type="NCBI Taxonomy" id="33"/>
    <lineage>
        <taxon>Bacteria</taxon>
        <taxon>Pseudomonadati</taxon>
        <taxon>Myxococcota</taxon>
        <taxon>Myxococcia</taxon>
        <taxon>Myxococcales</taxon>
        <taxon>Cystobacterineae</taxon>
        <taxon>Myxococcaceae</taxon>
        <taxon>Myxococcus</taxon>
    </lineage>
</organism>
<dbReference type="RefSeq" id="WP_074958236.1">
    <property type="nucleotide sequence ID" value="NZ_BJXR01000040.1"/>
</dbReference>
<dbReference type="InterPro" id="IPR011750">
    <property type="entry name" value="Gmx_para_CXXCG"/>
</dbReference>
<dbReference type="NCBIfam" id="TIGR02264">
    <property type="entry name" value="gmx_para_CXXCG"/>
    <property type="match status" value="1"/>
</dbReference>
<accession>A0A511T970</accession>
<name>A0A511T970_MYXFU</name>
<evidence type="ECO:0000313" key="3">
    <source>
        <dbReference type="Proteomes" id="UP000183760"/>
    </source>
</evidence>
<dbReference type="EMBL" id="BJXR01000040">
    <property type="protein sequence ID" value="GEN10725.1"/>
    <property type="molecule type" value="Genomic_DNA"/>
</dbReference>
<dbReference type="EMBL" id="FOIB01000012">
    <property type="protein sequence ID" value="SEU37759.1"/>
    <property type="molecule type" value="Genomic_DNA"/>
</dbReference>
<keyword evidence="3" id="KW-1185">Reference proteome</keyword>
<proteinExistence type="predicted"/>
<dbReference type="Proteomes" id="UP000321514">
    <property type="component" value="Unassembled WGS sequence"/>
</dbReference>
<protein>
    <submittedName>
        <fullName evidence="2">Myxococcus xanthus double-CXXCG motif paralogous family</fullName>
    </submittedName>
</protein>
<evidence type="ECO:0000313" key="4">
    <source>
        <dbReference type="Proteomes" id="UP000321514"/>
    </source>
</evidence>
<evidence type="ECO:0000313" key="2">
    <source>
        <dbReference type="EMBL" id="SEU37759.1"/>
    </source>
</evidence>
<sequence length="240" mass="26155">MGRLFWVDEDNRVADGYGGRVNASHRWGLPGLRDCPGCGETWSSSGHAYPSVDLSLLEEHREFEGARPEPYPEFMRLRELVRPLAPSGDSLPPGTEFGPLEGKALGKYPSFAWLGSSLLVHHLDLESLQEAGLKGLVGCPTALTARQKPVTDLLELEVLPRGALHPDCFPPDEAPPCSTCGRLGLSRPDEPLLDAASLPTALDLFRVGNFATMVIGTERFKEAVEQLGLDGLTFRELPTR</sequence>
<dbReference type="Pfam" id="PF09535">
    <property type="entry name" value="Gmx_para_CXXCG"/>
    <property type="match status" value="1"/>
</dbReference>
<dbReference type="OrthoDB" id="5513099at2"/>
<gene>
    <name evidence="1" type="ORF">MFU01_57620</name>
    <name evidence="2" type="ORF">SAMN05443572_112227</name>
</gene>
<dbReference type="Proteomes" id="UP000183760">
    <property type="component" value="Unassembled WGS sequence"/>
</dbReference>